<name>A0A804N297_MAIZE</name>
<sequence>MLARRPLHGYTDQDTLLAVGGYAWIRVGTGYGGSFLPGIKQRLLSYIFCKTWNEVPDQTLRVQHLKKKFYFRFQDYVDLIIWKVSRSTNQNLAFFAVYNMETTDIVSLHQNSSEDIYAWY</sequence>
<reference evidence="1" key="3">
    <citation type="submission" date="2021-05" db="UniProtKB">
        <authorList>
            <consortium name="EnsemblPlants"/>
        </authorList>
    </citation>
    <scope>IDENTIFICATION</scope>
    <source>
        <strain evidence="1">cv. B73</strain>
    </source>
</reference>
<dbReference type="Proteomes" id="UP000007305">
    <property type="component" value="Chromosome 3"/>
</dbReference>
<dbReference type="AlphaFoldDB" id="A0A804N297"/>
<dbReference type="PANTHER" id="PTHR13374">
    <property type="entry name" value="DET1 HOMOLOG DE-ETIOLATED-1 HOMOLOG"/>
    <property type="match status" value="1"/>
</dbReference>
<proteinExistence type="predicted"/>
<dbReference type="Gramene" id="Zm00001eb129170_T001">
    <property type="protein sequence ID" value="Zm00001eb129170_P001"/>
    <property type="gene ID" value="Zm00001eb129170"/>
</dbReference>
<reference evidence="1" key="2">
    <citation type="submission" date="2019-07" db="EMBL/GenBank/DDBJ databases">
        <authorList>
            <person name="Seetharam A."/>
            <person name="Woodhouse M."/>
            <person name="Cannon E."/>
        </authorList>
    </citation>
    <scope>NUCLEOTIDE SEQUENCE [LARGE SCALE GENOMIC DNA]</scope>
    <source>
        <strain evidence="1">cv. B73</strain>
    </source>
</reference>
<accession>A0A804N297</accession>
<protein>
    <submittedName>
        <fullName evidence="1">Uncharacterized protein</fullName>
    </submittedName>
</protein>
<dbReference type="Pfam" id="PF09737">
    <property type="entry name" value="Det1"/>
    <property type="match status" value="1"/>
</dbReference>
<organism evidence="1 2">
    <name type="scientific">Zea mays</name>
    <name type="common">Maize</name>
    <dbReference type="NCBI Taxonomy" id="4577"/>
    <lineage>
        <taxon>Eukaryota</taxon>
        <taxon>Viridiplantae</taxon>
        <taxon>Streptophyta</taxon>
        <taxon>Embryophyta</taxon>
        <taxon>Tracheophyta</taxon>
        <taxon>Spermatophyta</taxon>
        <taxon>Magnoliopsida</taxon>
        <taxon>Liliopsida</taxon>
        <taxon>Poales</taxon>
        <taxon>Poaceae</taxon>
        <taxon>PACMAD clade</taxon>
        <taxon>Panicoideae</taxon>
        <taxon>Andropogonodae</taxon>
        <taxon>Andropogoneae</taxon>
        <taxon>Tripsacinae</taxon>
        <taxon>Zea</taxon>
    </lineage>
</organism>
<keyword evidence="2" id="KW-1185">Reference proteome</keyword>
<reference evidence="2" key="1">
    <citation type="submission" date="2015-12" db="EMBL/GenBank/DDBJ databases">
        <title>Update maize B73 reference genome by single molecule sequencing technologies.</title>
        <authorList>
            <consortium name="Maize Genome Sequencing Project"/>
            <person name="Ware D."/>
        </authorList>
    </citation>
    <scope>NUCLEOTIDE SEQUENCE [LARGE SCALE GENOMIC DNA]</scope>
    <source>
        <strain evidence="2">cv. B73</strain>
    </source>
</reference>
<dbReference type="EnsemblPlants" id="Zm00001eb129170_T001">
    <property type="protein sequence ID" value="Zm00001eb129170_P001"/>
    <property type="gene ID" value="Zm00001eb129170"/>
</dbReference>
<evidence type="ECO:0000313" key="2">
    <source>
        <dbReference type="Proteomes" id="UP000007305"/>
    </source>
</evidence>
<dbReference type="InParanoid" id="A0A804N297"/>
<dbReference type="InterPro" id="IPR019138">
    <property type="entry name" value="De-etiolated_protein_1_Det1"/>
</dbReference>
<dbReference type="PANTHER" id="PTHR13374:SF3">
    <property type="entry name" value="DET1 HOMOLOG"/>
    <property type="match status" value="1"/>
</dbReference>
<evidence type="ECO:0000313" key="1">
    <source>
        <dbReference type="EnsemblPlants" id="Zm00001eb129170_P001"/>
    </source>
</evidence>